<accession>A0A967BFK0</accession>
<evidence type="ECO:0000313" key="3">
    <source>
        <dbReference type="Proteomes" id="UP000639775"/>
    </source>
</evidence>
<dbReference type="PANTHER" id="PTHR23419:SF8">
    <property type="entry name" value="FI09726P"/>
    <property type="match status" value="1"/>
</dbReference>
<dbReference type="Pfam" id="PF03091">
    <property type="entry name" value="CutA1"/>
    <property type="match status" value="1"/>
</dbReference>
<dbReference type="RefSeq" id="WP_167197762.1">
    <property type="nucleotide sequence ID" value="NZ_JAAORB010000025.1"/>
</dbReference>
<keyword evidence="3" id="KW-1185">Reference proteome</keyword>
<dbReference type="Gene3D" id="3.30.70.120">
    <property type="match status" value="1"/>
</dbReference>
<dbReference type="GO" id="GO:0005507">
    <property type="term" value="F:copper ion binding"/>
    <property type="evidence" value="ECO:0007669"/>
    <property type="project" value="TreeGrafter"/>
</dbReference>
<comment type="caution">
    <text evidence="2">The sequence shown here is derived from an EMBL/GenBank/DDBJ whole genome shotgun (WGS) entry which is preliminary data.</text>
</comment>
<dbReference type="SUPFAM" id="SSF54913">
    <property type="entry name" value="GlnB-like"/>
    <property type="match status" value="1"/>
</dbReference>
<name>A0A967BFK0_9RHOB</name>
<dbReference type="Proteomes" id="UP000639775">
    <property type="component" value="Unassembled WGS sequence"/>
</dbReference>
<comment type="similarity">
    <text evidence="1">Belongs to the CutA family.</text>
</comment>
<dbReference type="InterPro" id="IPR004323">
    <property type="entry name" value="Ion_tolerance_CutA"/>
</dbReference>
<evidence type="ECO:0000256" key="1">
    <source>
        <dbReference type="ARBA" id="ARBA00010169"/>
    </source>
</evidence>
<dbReference type="InterPro" id="IPR011322">
    <property type="entry name" value="N-reg_PII-like_a/b"/>
</dbReference>
<dbReference type="PANTHER" id="PTHR23419">
    <property type="entry name" value="DIVALENT CATION TOLERANCE CUTA-RELATED"/>
    <property type="match status" value="1"/>
</dbReference>
<evidence type="ECO:0000313" key="2">
    <source>
        <dbReference type="EMBL" id="NHQ75141.1"/>
    </source>
</evidence>
<dbReference type="AlphaFoldDB" id="A0A967BFK0"/>
<sequence>MIHVTTTCPDLDNARALANNALKARLAACANITPNVLSLFHWQGHIEEEREVSLTLKTRADLRMDLVRLIERDHPYDLPVISWDETSCTSDAKAWLSEETGGD</sequence>
<proteinExistence type="inferred from homology"/>
<dbReference type="GO" id="GO:0010038">
    <property type="term" value="P:response to metal ion"/>
    <property type="evidence" value="ECO:0007669"/>
    <property type="project" value="InterPro"/>
</dbReference>
<dbReference type="EMBL" id="JAAORB010000025">
    <property type="protein sequence ID" value="NHQ75141.1"/>
    <property type="molecule type" value="Genomic_DNA"/>
</dbReference>
<gene>
    <name evidence="2" type="ORF">HAT86_11810</name>
</gene>
<organism evidence="2 3">
    <name type="scientific">Roseovarius gahaiensis</name>
    <dbReference type="NCBI Taxonomy" id="2716691"/>
    <lineage>
        <taxon>Bacteria</taxon>
        <taxon>Pseudomonadati</taxon>
        <taxon>Pseudomonadota</taxon>
        <taxon>Alphaproteobacteria</taxon>
        <taxon>Rhodobacterales</taxon>
        <taxon>Roseobacteraceae</taxon>
        <taxon>Roseovarius</taxon>
    </lineage>
</organism>
<protein>
    <submittedName>
        <fullName evidence="2">Divalent-cation tolerance protein CutA</fullName>
    </submittedName>
</protein>
<reference evidence="2" key="1">
    <citation type="submission" date="2020-03" db="EMBL/GenBank/DDBJ databases">
        <title>Roseovarius gahaiensis sp. nov., isolated from Gahai Saline Lake, China.</title>
        <authorList>
            <person name="Sun X."/>
        </authorList>
    </citation>
    <scope>NUCLEOTIDE SEQUENCE</scope>
    <source>
        <strain evidence="2">GH877</strain>
    </source>
</reference>
<dbReference type="InterPro" id="IPR015867">
    <property type="entry name" value="N-reg_PII/ATP_PRibTrfase_C"/>
</dbReference>